<evidence type="ECO:0000313" key="12">
    <source>
        <dbReference type="EMBL" id="AUR52528.1"/>
    </source>
</evidence>
<keyword evidence="4" id="KW-0813">Transport</keyword>
<evidence type="ECO:0000256" key="2">
    <source>
        <dbReference type="ARBA" id="ARBA00006742"/>
    </source>
</evidence>
<dbReference type="SMART" id="SM01323">
    <property type="entry name" value="YajC"/>
    <property type="match status" value="1"/>
</dbReference>
<dbReference type="OrthoDB" id="9811406at2"/>
<keyword evidence="9" id="KW-0811">Translocation</keyword>
<feature type="transmembrane region" description="Helical" evidence="11">
    <location>
        <begin position="23"/>
        <end position="41"/>
    </location>
</feature>
<evidence type="ECO:0000256" key="8">
    <source>
        <dbReference type="ARBA" id="ARBA00022989"/>
    </source>
</evidence>
<organism evidence="12 13">
    <name type="scientific">Aquella oligotrophica</name>
    <dbReference type="NCBI Taxonomy" id="2067065"/>
    <lineage>
        <taxon>Bacteria</taxon>
        <taxon>Pseudomonadati</taxon>
        <taxon>Pseudomonadota</taxon>
        <taxon>Betaproteobacteria</taxon>
        <taxon>Neisseriales</taxon>
        <taxon>Neisseriaceae</taxon>
        <taxon>Aquella</taxon>
    </lineage>
</organism>
<dbReference type="Pfam" id="PF02699">
    <property type="entry name" value="YajC"/>
    <property type="match status" value="1"/>
</dbReference>
<proteinExistence type="inferred from homology"/>
<evidence type="ECO:0000313" key="13">
    <source>
        <dbReference type="Proteomes" id="UP000236655"/>
    </source>
</evidence>
<evidence type="ECO:0000256" key="10">
    <source>
        <dbReference type="ARBA" id="ARBA00023136"/>
    </source>
</evidence>
<keyword evidence="8 11" id="KW-1133">Transmembrane helix</keyword>
<dbReference type="NCBIfam" id="TIGR00739">
    <property type="entry name" value="yajC"/>
    <property type="match status" value="1"/>
</dbReference>
<dbReference type="PANTHER" id="PTHR33909:SF1">
    <property type="entry name" value="SEC TRANSLOCON ACCESSORY COMPLEX SUBUNIT YAJC"/>
    <property type="match status" value="1"/>
</dbReference>
<dbReference type="KEGG" id="nba:CUN60_09535"/>
<keyword evidence="6 11" id="KW-0812">Transmembrane</keyword>
<dbReference type="EMBL" id="CP024847">
    <property type="protein sequence ID" value="AUR52528.1"/>
    <property type="molecule type" value="Genomic_DNA"/>
</dbReference>
<sequence>MSLIPSAFADGAATAATGGTNSLLSFLPMVVIFVLFWFLLIRPQQRKMKLHNQMISALEKGNKVLTTGGIVGKIVKIDEQFMDLEIADNVVITIQRSAIAGKFDANNQVAAVASK</sequence>
<comment type="subcellular location">
    <subcellularLocation>
        <location evidence="1">Cell membrane</location>
        <topology evidence="1">Single-pass membrane protein</topology>
    </subcellularLocation>
</comment>
<evidence type="ECO:0000256" key="1">
    <source>
        <dbReference type="ARBA" id="ARBA00004162"/>
    </source>
</evidence>
<dbReference type="GO" id="GO:0005886">
    <property type="term" value="C:plasma membrane"/>
    <property type="evidence" value="ECO:0007669"/>
    <property type="project" value="UniProtKB-SubCell"/>
</dbReference>
<dbReference type="AlphaFoldDB" id="A0A2I7N7U1"/>
<evidence type="ECO:0000256" key="6">
    <source>
        <dbReference type="ARBA" id="ARBA00022692"/>
    </source>
</evidence>
<gene>
    <name evidence="12" type="primary">yajC</name>
    <name evidence="12" type="ORF">CUN60_09535</name>
</gene>
<keyword evidence="10 11" id="KW-0472">Membrane</keyword>
<keyword evidence="13" id="KW-1185">Reference proteome</keyword>
<accession>A0A2I7N7U1</accession>
<dbReference type="PRINTS" id="PR01853">
    <property type="entry name" value="YAJCTRNLCASE"/>
</dbReference>
<evidence type="ECO:0000256" key="7">
    <source>
        <dbReference type="ARBA" id="ARBA00022927"/>
    </source>
</evidence>
<dbReference type="PANTHER" id="PTHR33909">
    <property type="entry name" value="SEC TRANSLOCON ACCESSORY COMPLEX SUBUNIT YAJC"/>
    <property type="match status" value="1"/>
</dbReference>
<evidence type="ECO:0000256" key="9">
    <source>
        <dbReference type="ARBA" id="ARBA00023010"/>
    </source>
</evidence>
<keyword evidence="5" id="KW-1003">Cell membrane</keyword>
<dbReference type="GO" id="GO:0015031">
    <property type="term" value="P:protein transport"/>
    <property type="evidence" value="ECO:0007669"/>
    <property type="project" value="UniProtKB-KW"/>
</dbReference>
<evidence type="ECO:0000256" key="11">
    <source>
        <dbReference type="SAM" id="Phobius"/>
    </source>
</evidence>
<dbReference type="Proteomes" id="UP000236655">
    <property type="component" value="Chromosome"/>
</dbReference>
<name>A0A2I7N7U1_9NEIS</name>
<evidence type="ECO:0000256" key="3">
    <source>
        <dbReference type="ARBA" id="ARBA00014962"/>
    </source>
</evidence>
<dbReference type="InterPro" id="IPR003849">
    <property type="entry name" value="Preprotein_translocase_YajC"/>
</dbReference>
<reference evidence="13" key="1">
    <citation type="submission" date="2017-11" db="EMBL/GenBank/DDBJ databases">
        <authorList>
            <person name="Chan K.G."/>
            <person name="Lee L.S."/>
        </authorList>
    </citation>
    <scope>NUCLEOTIDE SEQUENCE [LARGE SCALE GENOMIC DNA]</scope>
    <source>
        <strain evidence="13">DSM 100970</strain>
    </source>
</reference>
<keyword evidence="7" id="KW-0653">Protein transport</keyword>
<dbReference type="RefSeq" id="WP_102951819.1">
    <property type="nucleotide sequence ID" value="NZ_CP024847.1"/>
</dbReference>
<evidence type="ECO:0000256" key="5">
    <source>
        <dbReference type="ARBA" id="ARBA00022475"/>
    </source>
</evidence>
<evidence type="ECO:0000256" key="4">
    <source>
        <dbReference type="ARBA" id="ARBA00022448"/>
    </source>
</evidence>
<protein>
    <recommendedName>
        <fullName evidence="3">Sec translocon accessory complex subunit YajC</fullName>
    </recommendedName>
</protein>
<comment type="similarity">
    <text evidence="2">Belongs to the YajC family.</text>
</comment>